<proteinExistence type="predicted"/>
<keyword evidence="6 8" id="KW-0472">Membrane</keyword>
<dbReference type="GO" id="GO:0000030">
    <property type="term" value="F:mannosyltransferase activity"/>
    <property type="evidence" value="ECO:0007669"/>
    <property type="project" value="InterPro"/>
</dbReference>
<feature type="transmembrane region" description="Helical" evidence="8">
    <location>
        <begin position="227"/>
        <end position="244"/>
    </location>
</feature>
<protein>
    <recommendedName>
        <fullName evidence="9">ArnT-like N-terminal domain-containing protein</fullName>
    </recommendedName>
</protein>
<evidence type="ECO:0000256" key="1">
    <source>
        <dbReference type="ARBA" id="ARBA00004127"/>
    </source>
</evidence>
<dbReference type="GO" id="GO:0006493">
    <property type="term" value="P:protein O-linked glycosylation"/>
    <property type="evidence" value="ECO:0007669"/>
    <property type="project" value="InterPro"/>
</dbReference>
<dbReference type="InterPro" id="IPR019962">
    <property type="entry name" value="CHP03663"/>
</dbReference>
<dbReference type="Pfam" id="PF02366">
    <property type="entry name" value="PMT"/>
    <property type="match status" value="1"/>
</dbReference>
<reference evidence="10" key="1">
    <citation type="submission" date="2018-12" db="EMBL/GenBank/DDBJ databases">
        <title>Novel natural products biosynthetic potential of the class Ktedonobacteria.</title>
        <authorList>
            <person name="Zheng Y."/>
            <person name="Saitou A."/>
            <person name="Wang C.M."/>
            <person name="Toyoda A."/>
            <person name="Minakuchi Y."/>
            <person name="Sekiguchi Y."/>
            <person name="Ueda K."/>
            <person name="Takano H."/>
            <person name="Sakai Y."/>
            <person name="Yokota A."/>
            <person name="Yabe S."/>
        </authorList>
    </citation>
    <scope>NUCLEOTIDE SEQUENCE</scope>
    <source>
        <strain evidence="10">A3-2</strain>
    </source>
</reference>
<feature type="transmembrane region" description="Helical" evidence="8">
    <location>
        <begin position="176"/>
        <end position="194"/>
    </location>
</feature>
<feature type="compositionally biased region" description="Basic and acidic residues" evidence="7">
    <location>
        <begin position="1"/>
        <end position="12"/>
    </location>
</feature>
<accession>A0A455T7Y7</accession>
<dbReference type="AlphaFoldDB" id="A0A455T7Y7"/>
<feature type="transmembrane region" description="Helical" evidence="8">
    <location>
        <begin position="82"/>
        <end position="101"/>
    </location>
</feature>
<dbReference type="NCBIfam" id="TIGR03663">
    <property type="entry name" value="flippase activity-associated protein Agl23"/>
    <property type="match status" value="1"/>
</dbReference>
<dbReference type="InterPro" id="IPR003342">
    <property type="entry name" value="ArnT-like_N"/>
</dbReference>
<keyword evidence="3" id="KW-0808">Transferase</keyword>
<sequence length="816" mass="91830">MDLNGEHARSPAEEFAEAPSSGSQQLPAEVQGQEDTPVSTQEAMQSAEAGQDDQSLSQARGDTGREETSLKARMRTISRGQVLEWVAYGVVLVVAAVLRFWDLGARPLHHDESLHAYFSLQLMNQLANWEHCFAFGDCYHYDPLLHGPFQFHAMALVYKLAQLVGVPDQGVNTTTVRLLAATLGTVLVGLPYLLRRSLGRVAAWLATVLLAVSPSLVYYSRFAREDIYMACFTLLLVVGLVRYVQERKLGWLLVGVLGLGLSYATKEATFLTLAVVGSYGLGVVVWEIGSRWELRERVKGEPRWLPKSWAPLLLLAYVLIGGGMALLLFRWLHNLSLYITAHQQTSDAFVAALKDRTVQVIPWLGIALGLVVLVILLREMFMGETTTEAAEQEQRRGLARWVDEKRQPVLATLVRMPWTHWFFALLLFWVIFLVLFTVLFTNIRGGIGDGIWAGIYYWLEQQQVARGGQPWYYYLLLIPLYEQVGVVFGVVGIVRCLVRPTRLRLWLVYWCVGNLVLYSWAAEKMPWLAIHITLPLMLLAGLGLEPAVQVVLRWGQEGWRSWRERRKEREAVGAEEGERGREKWPERGRGKLVGAVGTVLVGVLLLVPTVHNMYEVTYVHAADAPHEMLIYVQTTTDVNTVMAKIDELDRRLYGGRHQLPIGLTDDATWPLIWYLRDYPNVCLEYPNGCPATAKNIPVIIAGGDSIANGFQQQYAGPNGDYLYHQYQMRSWWDQGYMPPPCIPSAKQQCGPPAPYVGVGPLLWLSYGDNPPPGAHFNPVLAAERIWAWWWQRQPIGENAGYYPMALLIRKGLGVTP</sequence>
<dbReference type="PANTHER" id="PTHR41710">
    <property type="entry name" value="GLYCOSYL TRANSFERASE, FAMILY 39"/>
    <property type="match status" value="1"/>
</dbReference>
<evidence type="ECO:0000256" key="4">
    <source>
        <dbReference type="ARBA" id="ARBA00022692"/>
    </source>
</evidence>
<dbReference type="GO" id="GO:0016020">
    <property type="term" value="C:membrane"/>
    <property type="evidence" value="ECO:0007669"/>
    <property type="project" value="InterPro"/>
</dbReference>
<feature type="domain" description="ArnT-like N-terminal" evidence="9">
    <location>
        <begin position="170"/>
        <end position="298"/>
    </location>
</feature>
<dbReference type="EMBL" id="AP019377">
    <property type="protein sequence ID" value="BBH95553.1"/>
    <property type="molecule type" value="Genomic_DNA"/>
</dbReference>
<keyword evidence="5 8" id="KW-1133">Transmembrane helix</keyword>
<evidence type="ECO:0000256" key="7">
    <source>
        <dbReference type="SAM" id="MobiDB-lite"/>
    </source>
</evidence>
<feature type="transmembrane region" description="Helical" evidence="8">
    <location>
        <begin position="421"/>
        <end position="440"/>
    </location>
</feature>
<evidence type="ECO:0000256" key="2">
    <source>
        <dbReference type="ARBA" id="ARBA00022676"/>
    </source>
</evidence>
<name>A0A455T7Y7_9CHLR</name>
<feature type="compositionally biased region" description="Polar residues" evidence="7">
    <location>
        <begin position="33"/>
        <end position="44"/>
    </location>
</feature>
<feature type="transmembrane region" description="Helical" evidence="8">
    <location>
        <begin position="270"/>
        <end position="288"/>
    </location>
</feature>
<feature type="transmembrane region" description="Helical" evidence="8">
    <location>
        <begin position="528"/>
        <end position="552"/>
    </location>
</feature>
<keyword evidence="2" id="KW-0328">Glycosyltransferase</keyword>
<organism evidence="10">
    <name type="scientific">Thermogemmatispora argillosa</name>
    <dbReference type="NCBI Taxonomy" id="2045280"/>
    <lineage>
        <taxon>Bacteria</taxon>
        <taxon>Bacillati</taxon>
        <taxon>Chloroflexota</taxon>
        <taxon>Ktedonobacteria</taxon>
        <taxon>Thermogemmatisporales</taxon>
        <taxon>Thermogemmatisporaceae</taxon>
        <taxon>Thermogemmatispora</taxon>
    </lineage>
</organism>
<feature type="transmembrane region" description="Helical" evidence="8">
    <location>
        <begin position="201"/>
        <end position="221"/>
    </location>
</feature>
<feature type="transmembrane region" description="Helical" evidence="8">
    <location>
        <begin position="249"/>
        <end position="264"/>
    </location>
</feature>
<feature type="region of interest" description="Disordered" evidence="7">
    <location>
        <begin position="1"/>
        <end position="69"/>
    </location>
</feature>
<dbReference type="PANTHER" id="PTHR41710:SF2">
    <property type="entry name" value="GLYCOSYL TRANSFERASE FAMILY 39_83 DOMAIN-CONTAINING PROTEIN"/>
    <property type="match status" value="1"/>
</dbReference>
<evidence type="ECO:0000256" key="8">
    <source>
        <dbReference type="SAM" id="Phobius"/>
    </source>
</evidence>
<comment type="subcellular location">
    <subcellularLocation>
        <location evidence="1">Endomembrane system</location>
        <topology evidence="1">Multi-pass membrane protein</topology>
    </subcellularLocation>
</comment>
<gene>
    <name evidence="10" type="ORF">KTA_37520</name>
</gene>
<evidence type="ECO:0000256" key="3">
    <source>
        <dbReference type="ARBA" id="ARBA00022679"/>
    </source>
</evidence>
<feature type="transmembrane region" description="Helical" evidence="8">
    <location>
        <begin position="309"/>
        <end position="332"/>
    </location>
</feature>
<evidence type="ECO:0000259" key="9">
    <source>
        <dbReference type="Pfam" id="PF02366"/>
    </source>
</evidence>
<feature type="transmembrane region" description="Helical" evidence="8">
    <location>
        <begin position="471"/>
        <end position="498"/>
    </location>
</feature>
<feature type="transmembrane region" description="Helical" evidence="8">
    <location>
        <begin position="592"/>
        <end position="610"/>
    </location>
</feature>
<feature type="transmembrane region" description="Helical" evidence="8">
    <location>
        <begin position="360"/>
        <end position="377"/>
    </location>
</feature>
<dbReference type="GO" id="GO:0012505">
    <property type="term" value="C:endomembrane system"/>
    <property type="evidence" value="ECO:0007669"/>
    <property type="project" value="UniProtKB-SubCell"/>
</dbReference>
<keyword evidence="4 8" id="KW-0812">Transmembrane</keyword>
<evidence type="ECO:0000313" key="10">
    <source>
        <dbReference type="EMBL" id="BBH95553.1"/>
    </source>
</evidence>
<feature type="transmembrane region" description="Helical" evidence="8">
    <location>
        <begin position="505"/>
        <end position="522"/>
    </location>
</feature>
<evidence type="ECO:0000256" key="6">
    <source>
        <dbReference type="ARBA" id="ARBA00023136"/>
    </source>
</evidence>
<evidence type="ECO:0000256" key="5">
    <source>
        <dbReference type="ARBA" id="ARBA00022989"/>
    </source>
</evidence>